<protein>
    <recommendedName>
        <fullName evidence="9">Protein-export membrane protein SecG</fullName>
    </recommendedName>
</protein>
<dbReference type="Pfam" id="PF03840">
    <property type="entry name" value="SecG"/>
    <property type="match status" value="1"/>
</dbReference>
<dbReference type="EMBL" id="PFBL01000003">
    <property type="protein sequence ID" value="PIR83462.1"/>
    <property type="molecule type" value="Genomic_DNA"/>
</dbReference>
<dbReference type="GO" id="GO:0005886">
    <property type="term" value="C:plasma membrane"/>
    <property type="evidence" value="ECO:0007669"/>
    <property type="project" value="UniProtKB-SubCell"/>
</dbReference>
<keyword evidence="8 9" id="KW-0472">Membrane</keyword>
<dbReference type="GO" id="GO:0015450">
    <property type="term" value="F:protein-transporting ATPase activity"/>
    <property type="evidence" value="ECO:0007669"/>
    <property type="project" value="UniProtKB-UniRule"/>
</dbReference>
<keyword evidence="7 9" id="KW-0811">Translocation</keyword>
<dbReference type="InterPro" id="IPR004692">
    <property type="entry name" value="SecG"/>
</dbReference>
<feature type="transmembrane region" description="Helical" evidence="9">
    <location>
        <begin position="12"/>
        <end position="32"/>
    </location>
</feature>
<proteinExistence type="inferred from homology"/>
<keyword evidence="3 9" id="KW-0813">Transport</keyword>
<evidence type="ECO:0000256" key="1">
    <source>
        <dbReference type="ARBA" id="ARBA00004141"/>
    </source>
</evidence>
<keyword evidence="9" id="KW-1003">Cell membrane</keyword>
<reference evidence="11" key="1">
    <citation type="submission" date="2017-09" db="EMBL/GenBank/DDBJ databases">
        <title>Depth-based differentiation of microbial function through sediment-hosted aquifers and enrichment of novel symbionts in the deep terrestrial subsurface.</title>
        <authorList>
            <person name="Probst A.J."/>
            <person name="Ladd B."/>
            <person name="Jarett J.K."/>
            <person name="Geller-Mcgrath D.E."/>
            <person name="Sieber C.M.K."/>
            <person name="Emerson J.B."/>
            <person name="Anantharaman K."/>
            <person name="Thomas B.C."/>
            <person name="Malmstrom R."/>
            <person name="Stieglmeier M."/>
            <person name="Klingl A."/>
            <person name="Woyke T."/>
            <person name="Ryan C.M."/>
            <person name="Banfield J.F."/>
        </authorList>
    </citation>
    <scope>NUCLEOTIDE SEQUENCE [LARGE SCALE GENOMIC DNA]</scope>
</reference>
<dbReference type="GO" id="GO:0009306">
    <property type="term" value="P:protein secretion"/>
    <property type="evidence" value="ECO:0007669"/>
    <property type="project" value="UniProtKB-UniRule"/>
</dbReference>
<dbReference type="Proteomes" id="UP000230179">
    <property type="component" value="Unassembled WGS sequence"/>
</dbReference>
<dbReference type="NCBIfam" id="TIGR00810">
    <property type="entry name" value="secG"/>
    <property type="match status" value="1"/>
</dbReference>
<evidence type="ECO:0000256" key="9">
    <source>
        <dbReference type="RuleBase" id="RU365087"/>
    </source>
</evidence>
<evidence type="ECO:0000256" key="7">
    <source>
        <dbReference type="ARBA" id="ARBA00023010"/>
    </source>
</evidence>
<evidence type="ECO:0000256" key="8">
    <source>
        <dbReference type="ARBA" id="ARBA00023136"/>
    </source>
</evidence>
<comment type="subcellular location">
    <subcellularLocation>
        <location evidence="9">Cell membrane</location>
        <topology evidence="9">Multi-pass membrane protein</topology>
    </subcellularLocation>
    <subcellularLocation>
        <location evidence="1">Membrane</location>
        <topology evidence="1">Multi-pass membrane protein</topology>
    </subcellularLocation>
</comment>
<evidence type="ECO:0000313" key="11">
    <source>
        <dbReference type="Proteomes" id="UP000230179"/>
    </source>
</evidence>
<keyword evidence="6 9" id="KW-1133">Transmembrane helix</keyword>
<accession>A0A2H0UAN9</accession>
<evidence type="ECO:0000256" key="3">
    <source>
        <dbReference type="ARBA" id="ARBA00022448"/>
    </source>
</evidence>
<dbReference type="AlphaFoldDB" id="A0A2H0UAN9"/>
<gene>
    <name evidence="10" type="primary">secG</name>
    <name evidence="10" type="ORF">COU19_00340</name>
</gene>
<comment type="function">
    <text evidence="9">Involved in protein export. Participates in an early event of protein translocation.</text>
</comment>
<keyword evidence="4 9" id="KW-0812">Transmembrane</keyword>
<evidence type="ECO:0000256" key="2">
    <source>
        <dbReference type="ARBA" id="ARBA00008445"/>
    </source>
</evidence>
<name>A0A2H0UAN9_9BACT</name>
<evidence type="ECO:0000256" key="4">
    <source>
        <dbReference type="ARBA" id="ARBA00022692"/>
    </source>
</evidence>
<evidence type="ECO:0000256" key="6">
    <source>
        <dbReference type="ARBA" id="ARBA00022989"/>
    </source>
</evidence>
<comment type="caution">
    <text evidence="10">The sequence shown here is derived from an EMBL/GenBank/DDBJ whole genome shotgun (WGS) entry which is preliminary data.</text>
</comment>
<organism evidence="10 11">
    <name type="scientific">Candidatus Kaiserbacteria bacterium CG10_big_fil_rev_8_21_14_0_10_56_12</name>
    <dbReference type="NCBI Taxonomy" id="1974611"/>
    <lineage>
        <taxon>Bacteria</taxon>
        <taxon>Candidatus Kaiseribacteriota</taxon>
    </lineage>
</organism>
<feature type="transmembrane region" description="Helical" evidence="9">
    <location>
        <begin position="61"/>
        <end position="83"/>
    </location>
</feature>
<keyword evidence="5 9" id="KW-0653">Protein transport</keyword>
<evidence type="ECO:0000256" key="5">
    <source>
        <dbReference type="ARBA" id="ARBA00022927"/>
    </source>
</evidence>
<evidence type="ECO:0000313" key="10">
    <source>
        <dbReference type="EMBL" id="PIR83462.1"/>
    </source>
</evidence>
<sequence length="87" mass="9259">MLSSETQMETLVSALPYVEIILSILLIVGIVLQQRGATLGGAFGGDNFSSTFYKRRGAEKLLFNMTIVVAVLLVLASIANLLLSSGL</sequence>
<comment type="similarity">
    <text evidence="2 9">Belongs to the SecG family.</text>
</comment>